<reference evidence="2 3" key="1">
    <citation type="submission" date="2019-12" db="EMBL/GenBank/DDBJ databases">
        <title>Rhizobium genotypes associated with high levels of biological nitrogen fixation by grain legumes in a temperate-maritime cropping system.</title>
        <authorList>
            <person name="Maluk M."/>
            <person name="Francesc Ferrando Molina F."/>
            <person name="Lopez Del Egido L."/>
            <person name="Lafos M."/>
            <person name="Langarica-Fuentes A."/>
            <person name="Gebre Yohannes G."/>
            <person name="Young M.W."/>
            <person name="Martin P."/>
            <person name="Gantlett R."/>
            <person name="Kenicer G."/>
            <person name="Hawes C."/>
            <person name="Begg G.S."/>
            <person name="Quilliam R.S."/>
            <person name="Squire G.R."/>
            <person name="Poole P.S."/>
            <person name="Young P.W."/>
            <person name="Iannetta P.M."/>
            <person name="James E.K."/>
        </authorList>
    </citation>
    <scope>NUCLEOTIDE SEQUENCE [LARGE SCALE GENOMIC DNA]</scope>
    <source>
        <strain evidence="2 3">JHI985</strain>
    </source>
</reference>
<dbReference type="EMBL" id="WUFC01000007">
    <property type="protein sequence ID" value="NEI48079.1"/>
    <property type="molecule type" value="Genomic_DNA"/>
</dbReference>
<sequence>MPDQQSLPKQSGLAHTRSHLPGRRQKPRQSLTRLHILKIGRHSILGGTQARETITPVPEGPALRLSNLADVLPPFRRPDDRNRYIEALRMAGLPE</sequence>
<evidence type="ECO:0000313" key="2">
    <source>
        <dbReference type="EMBL" id="NEI48079.1"/>
    </source>
</evidence>
<gene>
    <name evidence="2" type="ORF">GR217_10280</name>
</gene>
<organism evidence="2 3">
    <name type="scientific">Rhizobium ruizarguesonis</name>
    <dbReference type="NCBI Taxonomy" id="2081791"/>
    <lineage>
        <taxon>Bacteria</taxon>
        <taxon>Pseudomonadati</taxon>
        <taxon>Pseudomonadota</taxon>
        <taxon>Alphaproteobacteria</taxon>
        <taxon>Hyphomicrobiales</taxon>
        <taxon>Rhizobiaceae</taxon>
        <taxon>Rhizobium/Agrobacterium group</taxon>
        <taxon>Rhizobium</taxon>
    </lineage>
</organism>
<evidence type="ECO:0000313" key="3">
    <source>
        <dbReference type="Proteomes" id="UP000661163"/>
    </source>
</evidence>
<feature type="region of interest" description="Disordered" evidence="1">
    <location>
        <begin position="1"/>
        <end position="32"/>
    </location>
</feature>
<protein>
    <submittedName>
        <fullName evidence="2">Uncharacterized protein</fullName>
    </submittedName>
</protein>
<accession>A0AAE4YP33</accession>
<name>A0AAE4YP33_9HYPH</name>
<dbReference type="Proteomes" id="UP000661163">
    <property type="component" value="Unassembled WGS sequence"/>
</dbReference>
<feature type="compositionally biased region" description="Basic residues" evidence="1">
    <location>
        <begin position="16"/>
        <end position="27"/>
    </location>
</feature>
<comment type="caution">
    <text evidence="2">The sequence shown here is derived from an EMBL/GenBank/DDBJ whole genome shotgun (WGS) entry which is preliminary data.</text>
</comment>
<evidence type="ECO:0000256" key="1">
    <source>
        <dbReference type="SAM" id="MobiDB-lite"/>
    </source>
</evidence>
<dbReference type="AlphaFoldDB" id="A0AAE4YP33"/>
<proteinExistence type="predicted"/>